<dbReference type="Proteomes" id="UP000187251">
    <property type="component" value="Unassembled WGS sequence"/>
</dbReference>
<sequence length="76" mass="7242">MVEPPGVVEPPPGVVPGVGAGAGEVAGGVPEGAGVLAPGVGLFAGAGASSFLLHALSDTASTEAIIKVLLIIFRLL</sequence>
<proteinExistence type="predicted"/>
<accession>A0A1R1JKH7</accession>
<gene>
    <name evidence="1" type="ORF">BIZ92_17660</name>
</gene>
<evidence type="ECO:0000313" key="1">
    <source>
        <dbReference type="EMBL" id="OMG76117.1"/>
    </source>
</evidence>
<protein>
    <submittedName>
        <fullName evidence="1">Uncharacterized protein</fullName>
    </submittedName>
</protein>
<comment type="caution">
    <text evidence="1">The sequence shown here is derived from an EMBL/GenBank/DDBJ whole genome shotgun (WGS) entry which is preliminary data.</text>
</comment>
<name>A0A1R1JKH7_ALCXX</name>
<dbReference type="AlphaFoldDB" id="A0A1R1JKH7"/>
<organism evidence="1 2">
    <name type="scientific">Alcaligenes xylosoxydans xylosoxydans</name>
    <name type="common">Achromobacter xylosoxidans</name>
    <dbReference type="NCBI Taxonomy" id="85698"/>
    <lineage>
        <taxon>Bacteria</taxon>
        <taxon>Pseudomonadati</taxon>
        <taxon>Pseudomonadota</taxon>
        <taxon>Betaproteobacteria</taxon>
        <taxon>Burkholderiales</taxon>
        <taxon>Alcaligenaceae</taxon>
        <taxon>Achromobacter</taxon>
    </lineage>
</organism>
<evidence type="ECO:0000313" key="2">
    <source>
        <dbReference type="Proteomes" id="UP000187251"/>
    </source>
</evidence>
<dbReference type="EMBL" id="MJMN01000064">
    <property type="protein sequence ID" value="OMG76117.1"/>
    <property type="molecule type" value="Genomic_DNA"/>
</dbReference>
<reference evidence="1 2" key="1">
    <citation type="submission" date="2016-09" db="EMBL/GenBank/DDBJ databases">
        <title>Phylogenomics of Achromobacter.</title>
        <authorList>
            <person name="Jeukens J."/>
            <person name="Freschi L."/>
            <person name="Vincent A.T."/>
            <person name="Emond-Rheault J.-G."/>
            <person name="Kukavica-Ibrulj I."/>
            <person name="Charette S.J."/>
            <person name="Levesque R.C."/>
        </authorList>
    </citation>
    <scope>NUCLEOTIDE SEQUENCE [LARGE SCALE GENOMIC DNA]</scope>
    <source>
        <strain evidence="1 2">AUS488</strain>
    </source>
</reference>